<evidence type="ECO:0000256" key="7">
    <source>
        <dbReference type="SAM" id="SignalP"/>
    </source>
</evidence>
<dbReference type="GO" id="GO:0006351">
    <property type="term" value="P:DNA-templated transcription"/>
    <property type="evidence" value="ECO:0007669"/>
    <property type="project" value="InterPro"/>
</dbReference>
<evidence type="ECO:0000313" key="9">
    <source>
        <dbReference type="EMBL" id="KAK5626408.1"/>
    </source>
</evidence>
<comment type="subcellular location">
    <subcellularLocation>
        <location evidence="1">Nucleus</location>
    </subcellularLocation>
</comment>
<evidence type="ECO:0000256" key="2">
    <source>
        <dbReference type="ARBA" id="ARBA00022723"/>
    </source>
</evidence>
<evidence type="ECO:0000259" key="8">
    <source>
        <dbReference type="Pfam" id="PF04082"/>
    </source>
</evidence>
<keyword evidence="2" id="KW-0479">Metal-binding</keyword>
<feature type="signal peptide" evidence="7">
    <location>
        <begin position="1"/>
        <end position="18"/>
    </location>
</feature>
<dbReference type="Pfam" id="PF04082">
    <property type="entry name" value="Fungal_trans"/>
    <property type="match status" value="1"/>
</dbReference>
<organism evidence="9 10">
    <name type="scientific">Xylaria bambusicola</name>
    <dbReference type="NCBI Taxonomy" id="326684"/>
    <lineage>
        <taxon>Eukaryota</taxon>
        <taxon>Fungi</taxon>
        <taxon>Dikarya</taxon>
        <taxon>Ascomycota</taxon>
        <taxon>Pezizomycotina</taxon>
        <taxon>Sordariomycetes</taxon>
        <taxon>Xylariomycetidae</taxon>
        <taxon>Xylariales</taxon>
        <taxon>Xylariaceae</taxon>
        <taxon>Xylaria</taxon>
    </lineage>
</organism>
<keyword evidence="4" id="KW-0238">DNA-binding</keyword>
<dbReference type="EMBL" id="JAWHQM010000003">
    <property type="protein sequence ID" value="KAK5626408.1"/>
    <property type="molecule type" value="Genomic_DNA"/>
</dbReference>
<evidence type="ECO:0000256" key="5">
    <source>
        <dbReference type="ARBA" id="ARBA00023163"/>
    </source>
</evidence>
<dbReference type="InterPro" id="IPR050815">
    <property type="entry name" value="TF_fung"/>
</dbReference>
<evidence type="ECO:0000256" key="1">
    <source>
        <dbReference type="ARBA" id="ARBA00004123"/>
    </source>
</evidence>
<evidence type="ECO:0000256" key="4">
    <source>
        <dbReference type="ARBA" id="ARBA00023125"/>
    </source>
</evidence>
<dbReference type="CDD" id="cd12148">
    <property type="entry name" value="fungal_TF_MHR"/>
    <property type="match status" value="1"/>
</dbReference>
<reference evidence="9 10" key="1">
    <citation type="submission" date="2023-10" db="EMBL/GenBank/DDBJ databases">
        <title>Draft genome sequence of Xylaria bambusicola isolate GMP-LS, the root and basal stem rot pathogen of sugarcane in Indonesia.</title>
        <authorList>
            <person name="Selvaraj P."/>
            <person name="Muralishankar V."/>
            <person name="Muruganantham S."/>
            <person name="Sp S."/>
            <person name="Haryani S."/>
            <person name="Lau K.J.X."/>
            <person name="Naqvi N.I."/>
        </authorList>
    </citation>
    <scope>NUCLEOTIDE SEQUENCE [LARGE SCALE GENOMIC DNA]</scope>
    <source>
        <strain evidence="9">GMP-LS</strain>
    </source>
</reference>
<dbReference type="PANTHER" id="PTHR47338:SF3">
    <property type="entry name" value="C6 FINGER DOMAIN TRANSCRIPTION FACTOR DBAA-RELATED"/>
    <property type="match status" value="1"/>
</dbReference>
<keyword evidence="6" id="KW-0539">Nucleus</keyword>
<sequence>MRCLWYAVLTIAIAFSSQFENIRDQLYLITRDRLENIDLAEKSLDTGRVEPTQAWILLVFYEFIKTNYQRGWLSANDMTALYSVDRGTKPSFGSIEAGFIIEEEKRRAFWIAYCMDRIISVCEMTPLTFAEEVIYTHLPCPDFDFHCSVITLRCFLSKARTSGELQRHSKIAECVISTTICGRILFHKETSVAGKAYNSPPANYVARRSWLEGSWTPGSKACVGSVSVALRESFIGSNPGSDIPPSSTWLRIITINIPLN</sequence>
<dbReference type="InterPro" id="IPR007219">
    <property type="entry name" value="XnlR_reg_dom"/>
</dbReference>
<feature type="chain" id="PRO_5042904181" description="Xylanolytic transcriptional activator regulatory domain-containing protein" evidence="7">
    <location>
        <begin position="19"/>
        <end position="260"/>
    </location>
</feature>
<accession>A0AAN7Z470</accession>
<gene>
    <name evidence="9" type="ORF">RRF57_002123</name>
</gene>
<evidence type="ECO:0000313" key="10">
    <source>
        <dbReference type="Proteomes" id="UP001305414"/>
    </source>
</evidence>
<dbReference type="GO" id="GO:0000981">
    <property type="term" value="F:DNA-binding transcription factor activity, RNA polymerase II-specific"/>
    <property type="evidence" value="ECO:0007669"/>
    <property type="project" value="InterPro"/>
</dbReference>
<dbReference type="GO" id="GO:0003677">
    <property type="term" value="F:DNA binding"/>
    <property type="evidence" value="ECO:0007669"/>
    <property type="project" value="UniProtKB-KW"/>
</dbReference>
<dbReference type="Proteomes" id="UP001305414">
    <property type="component" value="Unassembled WGS sequence"/>
</dbReference>
<keyword evidence="5" id="KW-0804">Transcription</keyword>
<dbReference type="GO" id="GO:0008270">
    <property type="term" value="F:zinc ion binding"/>
    <property type="evidence" value="ECO:0007669"/>
    <property type="project" value="InterPro"/>
</dbReference>
<feature type="domain" description="Xylanolytic transcriptional activator regulatory" evidence="8">
    <location>
        <begin position="4"/>
        <end position="144"/>
    </location>
</feature>
<keyword evidence="3" id="KW-0805">Transcription regulation</keyword>
<dbReference type="PANTHER" id="PTHR47338">
    <property type="entry name" value="ZN(II)2CYS6 TRANSCRIPTION FACTOR (EUROFUNG)-RELATED"/>
    <property type="match status" value="1"/>
</dbReference>
<name>A0AAN7Z470_9PEZI</name>
<evidence type="ECO:0000256" key="3">
    <source>
        <dbReference type="ARBA" id="ARBA00023015"/>
    </source>
</evidence>
<keyword evidence="7" id="KW-0732">Signal</keyword>
<comment type="caution">
    <text evidence="9">The sequence shown here is derived from an EMBL/GenBank/DDBJ whole genome shotgun (WGS) entry which is preliminary data.</text>
</comment>
<keyword evidence="10" id="KW-1185">Reference proteome</keyword>
<evidence type="ECO:0000256" key="6">
    <source>
        <dbReference type="ARBA" id="ARBA00023242"/>
    </source>
</evidence>
<dbReference type="AlphaFoldDB" id="A0AAN7Z470"/>
<proteinExistence type="predicted"/>
<protein>
    <recommendedName>
        <fullName evidence="8">Xylanolytic transcriptional activator regulatory domain-containing protein</fullName>
    </recommendedName>
</protein>
<dbReference type="GO" id="GO:0005634">
    <property type="term" value="C:nucleus"/>
    <property type="evidence" value="ECO:0007669"/>
    <property type="project" value="UniProtKB-SubCell"/>
</dbReference>